<dbReference type="OrthoDB" id="10253401at2759"/>
<sequence>MDDWDTVTKIGSKTKGASSQRETVVRGKGALNAAARSGTIIGTEKKFATGNAATKPSVEGQRLTKVDRADDIVAPPKMDGKIGGLIAARRSDPEGPYKLTQSELAKKINVDVAKIKKLESPGPNDVLDAAVLGKVEKALNMRFRGAKAGQPFFPPKS</sequence>
<evidence type="ECO:0000313" key="11">
    <source>
        <dbReference type="Proteomes" id="UP000192927"/>
    </source>
</evidence>
<dbReference type="CDD" id="cd00093">
    <property type="entry name" value="HTH_XRE"/>
    <property type="match status" value="1"/>
</dbReference>
<dbReference type="InterPro" id="IPR001387">
    <property type="entry name" value="Cro/C1-type_HTH"/>
</dbReference>
<evidence type="ECO:0000256" key="3">
    <source>
        <dbReference type="ARBA" id="ARBA00023015"/>
    </source>
</evidence>
<feature type="domain" description="Multiprotein bridging factor 1 N-terminal" evidence="8">
    <location>
        <begin position="2"/>
        <end position="77"/>
    </location>
</feature>
<proteinExistence type="inferred from homology"/>
<dbReference type="Gene3D" id="1.10.260.40">
    <property type="entry name" value="lambda repressor-like DNA-binding domains"/>
    <property type="match status" value="1"/>
</dbReference>
<gene>
    <name evidence="9" type="ORF">FRX48_02323</name>
</gene>
<dbReference type="EMBL" id="FWEW01003806">
    <property type="protein sequence ID" value="SLM41243.1"/>
    <property type="molecule type" value="Genomic_DNA"/>
</dbReference>
<dbReference type="Proteomes" id="UP000192927">
    <property type="component" value="Unassembled WGS sequence"/>
</dbReference>
<dbReference type="Pfam" id="PF08523">
    <property type="entry name" value="MBF1"/>
    <property type="match status" value="1"/>
</dbReference>
<evidence type="ECO:0000256" key="4">
    <source>
        <dbReference type="ARBA" id="ARBA00023125"/>
    </source>
</evidence>
<feature type="compositionally biased region" description="Polar residues" evidence="7">
    <location>
        <begin position="9"/>
        <end position="22"/>
    </location>
</feature>
<dbReference type="PANTHER" id="PTHR10245">
    <property type="entry name" value="ENDOTHELIAL DIFFERENTIATION-RELATED FACTOR 1 MULTIPROTEIN BRIDGING FACTOR 1"/>
    <property type="match status" value="1"/>
</dbReference>
<dbReference type="GO" id="GO:0005634">
    <property type="term" value="C:nucleus"/>
    <property type="evidence" value="ECO:0007669"/>
    <property type="project" value="TreeGrafter"/>
</dbReference>
<evidence type="ECO:0000256" key="2">
    <source>
        <dbReference type="ARBA" id="ARBA00014317"/>
    </source>
</evidence>
<evidence type="ECO:0000313" key="12">
    <source>
        <dbReference type="Proteomes" id="UP000324767"/>
    </source>
</evidence>
<protein>
    <recommendedName>
        <fullName evidence="2">Multiprotein-bridging factor 1</fullName>
    </recommendedName>
</protein>
<evidence type="ECO:0000313" key="9">
    <source>
        <dbReference type="EMBL" id="KAA6413961.1"/>
    </source>
</evidence>
<evidence type="ECO:0000256" key="7">
    <source>
        <dbReference type="SAM" id="MobiDB-lite"/>
    </source>
</evidence>
<dbReference type="GO" id="GO:0003677">
    <property type="term" value="F:DNA binding"/>
    <property type="evidence" value="ECO:0007669"/>
    <property type="project" value="UniProtKB-KW"/>
</dbReference>
<keyword evidence="4" id="KW-0238">DNA-binding</keyword>
<name>A0A1W5DDI0_9LECA</name>
<keyword evidence="11" id="KW-1185">Reference proteome</keyword>
<accession>A0A1W5DDI0</accession>
<reference evidence="10" key="2">
    <citation type="submission" date="2017-03" db="EMBL/GenBank/DDBJ databases">
        <authorList>
            <person name="Afonso C.L."/>
            <person name="Miller P.J."/>
            <person name="Scott M.A."/>
            <person name="Spackman E."/>
            <person name="Goraichik I."/>
            <person name="Dimitrov K.M."/>
            <person name="Suarez D.L."/>
            <person name="Swayne D.E."/>
        </authorList>
    </citation>
    <scope>NUCLEOTIDE SEQUENCE [LARGE SCALE GENOMIC DNA]</scope>
</reference>
<dbReference type="InterPro" id="IPR013729">
    <property type="entry name" value="MBF1_N"/>
</dbReference>
<dbReference type="AlphaFoldDB" id="A0A1W5DDI0"/>
<dbReference type="EMBL" id="VXIT01000003">
    <property type="protein sequence ID" value="KAA6413961.1"/>
    <property type="molecule type" value="Genomic_DNA"/>
</dbReference>
<reference evidence="11" key="1">
    <citation type="submission" date="2017-03" db="EMBL/GenBank/DDBJ databases">
        <authorList>
            <person name="Sharma R."/>
            <person name="Thines M."/>
        </authorList>
    </citation>
    <scope>NUCLEOTIDE SEQUENCE [LARGE SCALE GENOMIC DNA]</scope>
</reference>
<dbReference type="Proteomes" id="UP000324767">
    <property type="component" value="Unassembled WGS sequence"/>
</dbReference>
<evidence type="ECO:0000256" key="5">
    <source>
        <dbReference type="ARBA" id="ARBA00023163"/>
    </source>
</evidence>
<organism evidence="10 11">
    <name type="scientific">Lasallia pustulata</name>
    <dbReference type="NCBI Taxonomy" id="136370"/>
    <lineage>
        <taxon>Eukaryota</taxon>
        <taxon>Fungi</taxon>
        <taxon>Dikarya</taxon>
        <taxon>Ascomycota</taxon>
        <taxon>Pezizomycotina</taxon>
        <taxon>Lecanoromycetes</taxon>
        <taxon>OSLEUM clade</taxon>
        <taxon>Umbilicariomycetidae</taxon>
        <taxon>Umbilicariales</taxon>
        <taxon>Umbilicariaceae</taxon>
        <taxon>Lasallia</taxon>
    </lineage>
</organism>
<comment type="similarity">
    <text evidence="1">Belongs to the MBF1 family.</text>
</comment>
<feature type="region of interest" description="Disordered" evidence="7">
    <location>
        <begin position="1"/>
        <end position="23"/>
    </location>
</feature>
<dbReference type="InterPro" id="IPR010982">
    <property type="entry name" value="Lambda_DNA-bd_dom_sf"/>
</dbReference>
<evidence type="ECO:0000256" key="6">
    <source>
        <dbReference type="ARBA" id="ARBA00035107"/>
    </source>
</evidence>
<evidence type="ECO:0000256" key="1">
    <source>
        <dbReference type="ARBA" id="ARBA00009802"/>
    </source>
</evidence>
<comment type="function">
    <text evidence="6">Transcriptional coactivator that stimulates GCN4-dependent transcriptional activity by bridging the DNA-binding region of GCN4 and TBP (SPT15), thereby recruiting TBP to GCN4-bound promoters. Involved in induction of the ribosome quality control (RQC) pathway; a pathway that degrades nascent peptide chains during problematic translation. Required to prevent stalled ribosomes from frameshifting.</text>
</comment>
<evidence type="ECO:0000259" key="8">
    <source>
        <dbReference type="Pfam" id="PF08523"/>
    </source>
</evidence>
<keyword evidence="3" id="KW-0805">Transcription regulation</keyword>
<reference evidence="9 12" key="3">
    <citation type="submission" date="2019-09" db="EMBL/GenBank/DDBJ databases">
        <title>The hologenome of the rock-dwelling lichen Lasallia pustulata.</title>
        <authorList>
            <person name="Greshake Tzovaras B."/>
            <person name="Segers F."/>
            <person name="Bicker A."/>
            <person name="Dal Grande F."/>
            <person name="Otte J."/>
            <person name="Hankeln T."/>
            <person name="Schmitt I."/>
            <person name="Ebersberger I."/>
        </authorList>
    </citation>
    <scope>NUCLEOTIDE SEQUENCE [LARGE SCALE GENOMIC DNA]</scope>
    <source>
        <strain evidence="9">A1-1</strain>
    </source>
</reference>
<evidence type="ECO:0000313" key="10">
    <source>
        <dbReference type="EMBL" id="SLM41243.1"/>
    </source>
</evidence>
<keyword evidence="5" id="KW-0804">Transcription</keyword>
<dbReference type="PANTHER" id="PTHR10245:SF15">
    <property type="entry name" value="ENDOTHELIAL DIFFERENTIATION-RELATED FACTOR 1"/>
    <property type="match status" value="1"/>
</dbReference>